<proteinExistence type="predicted"/>
<feature type="compositionally biased region" description="Polar residues" evidence="1">
    <location>
        <begin position="123"/>
        <end position="133"/>
    </location>
</feature>
<name>A0ABR2D8M5_9ROSI</name>
<dbReference type="Proteomes" id="UP001472677">
    <property type="component" value="Unassembled WGS sequence"/>
</dbReference>
<keyword evidence="3" id="KW-1185">Reference proteome</keyword>
<feature type="compositionally biased region" description="Acidic residues" evidence="1">
    <location>
        <begin position="19"/>
        <end position="28"/>
    </location>
</feature>
<feature type="region of interest" description="Disordered" evidence="1">
    <location>
        <begin position="19"/>
        <end position="44"/>
    </location>
</feature>
<sequence>MSTEVDQWVDLSPQIDDYVDEESSESFGEDAKTEGDGILGLSRNEDAGGEREIMEVISLTIMLPGDIEPNVELGHLLELRRQLARVRACLATLPRGLSVSFGVSLGSGSSNSSSHSDVVKISQPTKTPTSRSTGVDEAEYMQGPGIFWRRLTRMSRRCLWGSGLGGVWARQQTTSFIGGKKRKMSLMRVLEGEDVLVKKRRKAHAGALVVAKTLVVLEAATVPARSTFGTIMSQIGIEAFVVAPPKAPIVVVDC</sequence>
<evidence type="ECO:0000313" key="2">
    <source>
        <dbReference type="EMBL" id="KAK8530707.1"/>
    </source>
</evidence>
<dbReference type="EMBL" id="JBBPBM010000035">
    <property type="protein sequence ID" value="KAK8530707.1"/>
    <property type="molecule type" value="Genomic_DNA"/>
</dbReference>
<feature type="compositionally biased region" description="Low complexity" evidence="1">
    <location>
        <begin position="107"/>
        <end position="122"/>
    </location>
</feature>
<comment type="caution">
    <text evidence="2">The sequence shown here is derived from an EMBL/GenBank/DDBJ whole genome shotgun (WGS) entry which is preliminary data.</text>
</comment>
<reference evidence="2 3" key="1">
    <citation type="journal article" date="2024" name="G3 (Bethesda)">
        <title>Genome assembly of Hibiscus sabdariffa L. provides insights into metabolisms of medicinal natural products.</title>
        <authorList>
            <person name="Kim T."/>
        </authorList>
    </citation>
    <scope>NUCLEOTIDE SEQUENCE [LARGE SCALE GENOMIC DNA]</scope>
    <source>
        <strain evidence="2">TK-2024</strain>
        <tissue evidence="2">Old leaves</tissue>
    </source>
</reference>
<evidence type="ECO:0000313" key="3">
    <source>
        <dbReference type="Proteomes" id="UP001472677"/>
    </source>
</evidence>
<protein>
    <submittedName>
        <fullName evidence="2">Uncharacterized protein</fullName>
    </submittedName>
</protein>
<feature type="region of interest" description="Disordered" evidence="1">
    <location>
        <begin position="107"/>
        <end position="136"/>
    </location>
</feature>
<accession>A0ABR2D8M5</accession>
<gene>
    <name evidence="2" type="ORF">V6N12_013209</name>
</gene>
<organism evidence="2 3">
    <name type="scientific">Hibiscus sabdariffa</name>
    <name type="common">roselle</name>
    <dbReference type="NCBI Taxonomy" id="183260"/>
    <lineage>
        <taxon>Eukaryota</taxon>
        <taxon>Viridiplantae</taxon>
        <taxon>Streptophyta</taxon>
        <taxon>Embryophyta</taxon>
        <taxon>Tracheophyta</taxon>
        <taxon>Spermatophyta</taxon>
        <taxon>Magnoliopsida</taxon>
        <taxon>eudicotyledons</taxon>
        <taxon>Gunneridae</taxon>
        <taxon>Pentapetalae</taxon>
        <taxon>rosids</taxon>
        <taxon>malvids</taxon>
        <taxon>Malvales</taxon>
        <taxon>Malvaceae</taxon>
        <taxon>Malvoideae</taxon>
        <taxon>Hibiscus</taxon>
    </lineage>
</organism>
<evidence type="ECO:0000256" key="1">
    <source>
        <dbReference type="SAM" id="MobiDB-lite"/>
    </source>
</evidence>